<proteinExistence type="predicted"/>
<protein>
    <recommendedName>
        <fullName evidence="3">DUF1570 domain-containing protein</fullName>
    </recommendedName>
</protein>
<dbReference type="InterPro" id="IPR011990">
    <property type="entry name" value="TPR-like_helical_dom_sf"/>
</dbReference>
<evidence type="ECO:0008006" key="3">
    <source>
        <dbReference type="Google" id="ProtNLM"/>
    </source>
</evidence>
<name>A0ABQ1ERM0_SPHSA</name>
<gene>
    <name evidence="1" type="ORF">GCM10019071_10630</name>
</gene>
<evidence type="ECO:0000313" key="2">
    <source>
        <dbReference type="Proteomes" id="UP000628109"/>
    </source>
</evidence>
<comment type="caution">
    <text evidence="1">The sequence shown here is derived from an EMBL/GenBank/DDBJ whole genome shotgun (WGS) entry which is preliminary data.</text>
</comment>
<accession>A0ABQ1ERM0</accession>
<dbReference type="SUPFAM" id="SSF48452">
    <property type="entry name" value="TPR-like"/>
    <property type="match status" value="1"/>
</dbReference>
<evidence type="ECO:0000313" key="1">
    <source>
        <dbReference type="EMBL" id="GFZ83827.1"/>
    </source>
</evidence>
<dbReference type="Gene3D" id="1.25.40.10">
    <property type="entry name" value="Tetratricopeptide repeat domain"/>
    <property type="match status" value="1"/>
</dbReference>
<reference evidence="2" key="1">
    <citation type="journal article" date="2019" name="Int. J. Syst. Evol. Microbiol.">
        <title>The Global Catalogue of Microorganisms (GCM) 10K type strain sequencing project: providing services to taxonomists for standard genome sequencing and annotation.</title>
        <authorList>
            <consortium name="The Broad Institute Genomics Platform"/>
            <consortium name="The Broad Institute Genome Sequencing Center for Infectious Disease"/>
            <person name="Wu L."/>
            <person name="Ma J."/>
        </authorList>
    </citation>
    <scope>NUCLEOTIDE SEQUENCE [LARGE SCALE GENOMIC DNA]</scope>
    <source>
        <strain evidence="2">CCM 7327</strain>
    </source>
</reference>
<organism evidence="1 2">
    <name type="scientific">Sphingobium fuliginis (strain ATCC 27551)</name>
    <dbReference type="NCBI Taxonomy" id="336203"/>
    <lineage>
        <taxon>Bacteria</taxon>
        <taxon>Pseudomonadati</taxon>
        <taxon>Pseudomonadota</taxon>
        <taxon>Alphaproteobacteria</taxon>
        <taxon>Sphingomonadales</taxon>
        <taxon>Sphingomonadaceae</taxon>
        <taxon>Sphingobium</taxon>
    </lineage>
</organism>
<sequence length="511" mass="55928">MQPGFNAVAGGGVTIRVLKGLLLLAGALALMPGTAQAAWLQANSRHFTIMSDGSEARLHEFAEKLEKFDGLLRRVTGVDDPEAGSPVHVYLLSNDAKVKALARNPNIGGFYTTSDRFAYAVLARGAKTSDYDVGAEDILFHEYTHHFMLHHFPAAYPAWYVEGFAEFFSAVKFPKDGSIQFGRIPMARAPTLVQDSPYPLKDLFARDTDGLGLRDGDRYYGTAWLLTHYFQYKADRRAEISHYLKDLAAGVPDMKLDGYFAGGVEGLEKDLKAYMRRPLSASRLDPSAVTVGAIAIGPVDPAQGALIEDELRLMNHPRTEDLPDIVRAIRATAAKFPSSAYALALLAEAEWEAEEKAAALADADRAIALDPGLSRAYSAQARALLERAQDDDKEEDWKAALKAIVKANRADTEDPVPLALFYRYHAMKGGLMPDIGYDGLAKAFLLLPQSPEYRMNYVQALAFRGEYAKASQLLDPLAYSPHPSGTRDAALALKKRFDAEAARKKSPSTAP</sequence>
<keyword evidence="2" id="KW-1185">Reference proteome</keyword>
<dbReference type="EMBL" id="BMDU01000002">
    <property type="protein sequence ID" value="GFZ83827.1"/>
    <property type="molecule type" value="Genomic_DNA"/>
</dbReference>
<dbReference type="Proteomes" id="UP000628109">
    <property type="component" value="Unassembled WGS sequence"/>
</dbReference>